<keyword evidence="4" id="KW-1185">Reference proteome</keyword>
<dbReference type="InterPro" id="IPR022409">
    <property type="entry name" value="PKD/Chitinase_dom"/>
</dbReference>
<dbReference type="PANTHER" id="PTHR11532:SF57">
    <property type="entry name" value="CARBOXYPEPTIDASE D, B"/>
    <property type="match status" value="1"/>
</dbReference>
<organism evidence="3 4">
    <name type="scientific">Marinoscillum luteum</name>
    <dbReference type="NCBI Taxonomy" id="861051"/>
    <lineage>
        <taxon>Bacteria</taxon>
        <taxon>Pseudomonadati</taxon>
        <taxon>Bacteroidota</taxon>
        <taxon>Cytophagia</taxon>
        <taxon>Cytophagales</taxon>
        <taxon>Reichenbachiellaceae</taxon>
        <taxon>Marinoscillum</taxon>
    </lineage>
</organism>
<dbReference type="InterPro" id="IPR050753">
    <property type="entry name" value="Peptidase_M14_domain"/>
</dbReference>
<evidence type="ECO:0000313" key="3">
    <source>
        <dbReference type="EMBL" id="MFH6982496.1"/>
    </source>
</evidence>
<proteinExistence type="predicted"/>
<dbReference type="PANTHER" id="PTHR11532">
    <property type="entry name" value="PROTEASE M14 CARBOXYPEPTIDASE"/>
    <property type="match status" value="1"/>
</dbReference>
<dbReference type="PROSITE" id="PS50093">
    <property type="entry name" value="PKD"/>
    <property type="match status" value="2"/>
</dbReference>
<feature type="domain" description="PKD" evidence="2">
    <location>
        <begin position="314"/>
        <end position="398"/>
    </location>
</feature>
<dbReference type="CDD" id="cd00146">
    <property type="entry name" value="PKD"/>
    <property type="match status" value="2"/>
</dbReference>
<reference evidence="3 4" key="1">
    <citation type="journal article" date="2013" name="Int. J. Syst. Evol. Microbiol.">
        <title>Marinoscillum luteum sp. nov., isolated from marine sediment.</title>
        <authorList>
            <person name="Cha I.T."/>
            <person name="Park S.J."/>
            <person name="Kim S.J."/>
            <person name="Kim J.G."/>
            <person name="Jung M.Y."/>
            <person name="Shin K.S."/>
            <person name="Kwon K.K."/>
            <person name="Yang S.H."/>
            <person name="Seo Y.S."/>
            <person name="Rhee S.K."/>
        </authorList>
    </citation>
    <scope>NUCLEOTIDE SEQUENCE [LARGE SCALE GENOMIC DNA]</scope>
    <source>
        <strain evidence="3 4">KCTC 23939</strain>
    </source>
</reference>
<gene>
    <name evidence="3" type="ORF">ACHKAR_03555</name>
</gene>
<feature type="domain" description="PKD" evidence="2">
    <location>
        <begin position="59"/>
        <end position="119"/>
    </location>
</feature>
<dbReference type="Gene3D" id="2.60.40.10">
    <property type="entry name" value="Immunoglobulins"/>
    <property type="match status" value="2"/>
</dbReference>
<sequence>MKKQMKNYIRNGWLLMSALTLVFLASCNEDEPEPKEVVASFQFELGETNFLEVTFTNFSQNATTYAWDFGDGETSNEENPVHSYAAADTYEVKLTATNDAGESATRTQSITLSDPDEELTKLAGVESKTWILQREGVVLGIGPAGGDTQWWSFGGVTPHGDRPCILDDEYTFNRADLSFDKNTNGTLFTDGTGNGGWNNTVPDVCNSESTVDWMSEGSIDMSAYKSGGDYTFELSSNTLTISGDGVYIGLANKTNAGDIGTGQSPQNKIVYSIIKLVDHDDVDSLQLAMQVDGGDVYWSFFLVHYDDASLMPPIPSAEPRAVFSSAAENLVVTFTNSSANATSYAWDFGDGGTSTDENPVHTYAEAGDYDVTLTAKDDNGLTSSVTQTVSVSAATYSSEIWASAEGKVWTLAPVAGAFRVGPAIGSGEWFASSADDATARACQYDDEFIFATDGSFTFDSKGAMYGEGFMGVDPAGCVNDGDIGGVYAGFVTSTGYTFATTDATDTDRASVTVTGTGAFLGFNKGYNGGEYNGSDAALQGATTYKIFSYFNDGTVERVDVAVDISAEQNGTAWWTMILQAQ</sequence>
<dbReference type="Proteomes" id="UP001610063">
    <property type="component" value="Unassembled WGS sequence"/>
</dbReference>
<dbReference type="Pfam" id="PF18911">
    <property type="entry name" value="PKD_4"/>
    <property type="match status" value="2"/>
</dbReference>
<protein>
    <submittedName>
        <fullName evidence="3">PKD domain-containing protein</fullName>
    </submittedName>
</protein>
<evidence type="ECO:0000313" key="4">
    <source>
        <dbReference type="Proteomes" id="UP001610063"/>
    </source>
</evidence>
<name>A0ABW7N4L9_9BACT</name>
<dbReference type="EMBL" id="JBIPKE010000012">
    <property type="protein sequence ID" value="MFH6982496.1"/>
    <property type="molecule type" value="Genomic_DNA"/>
</dbReference>
<dbReference type="SMART" id="SM00089">
    <property type="entry name" value="PKD"/>
    <property type="match status" value="2"/>
</dbReference>
<dbReference type="InterPro" id="IPR013783">
    <property type="entry name" value="Ig-like_fold"/>
</dbReference>
<comment type="caution">
    <text evidence="3">The sequence shown here is derived from an EMBL/GenBank/DDBJ whole genome shotgun (WGS) entry which is preliminary data.</text>
</comment>
<feature type="chain" id="PRO_5045420321" evidence="1">
    <location>
        <begin position="26"/>
        <end position="581"/>
    </location>
</feature>
<dbReference type="RefSeq" id="WP_395416192.1">
    <property type="nucleotide sequence ID" value="NZ_JBIPKE010000012.1"/>
</dbReference>
<evidence type="ECO:0000256" key="1">
    <source>
        <dbReference type="SAM" id="SignalP"/>
    </source>
</evidence>
<dbReference type="InterPro" id="IPR035986">
    <property type="entry name" value="PKD_dom_sf"/>
</dbReference>
<evidence type="ECO:0000259" key="2">
    <source>
        <dbReference type="PROSITE" id="PS50093"/>
    </source>
</evidence>
<feature type="signal peptide" evidence="1">
    <location>
        <begin position="1"/>
        <end position="25"/>
    </location>
</feature>
<dbReference type="SUPFAM" id="SSF49299">
    <property type="entry name" value="PKD domain"/>
    <property type="match status" value="2"/>
</dbReference>
<accession>A0ABW7N4L9</accession>
<dbReference type="PROSITE" id="PS51257">
    <property type="entry name" value="PROKAR_LIPOPROTEIN"/>
    <property type="match status" value="1"/>
</dbReference>
<dbReference type="InterPro" id="IPR000601">
    <property type="entry name" value="PKD_dom"/>
</dbReference>
<keyword evidence="1" id="KW-0732">Signal</keyword>